<sequence length="79" mass="8178">MLLMIAIGTIVSAGLVLSVAGILNLNTPALVPPPRPALVAEAGTRQPARPLEERGDAMLFEITALVGTPFGEAITLPFD</sequence>
<evidence type="ECO:0000313" key="1">
    <source>
        <dbReference type="EMBL" id="VGO16743.1"/>
    </source>
</evidence>
<dbReference type="AlphaFoldDB" id="A0A6C2UA62"/>
<reference evidence="1 2" key="1">
    <citation type="submission" date="2019-04" db="EMBL/GenBank/DDBJ databases">
        <authorList>
            <person name="Van Vliet M D."/>
        </authorList>
    </citation>
    <scope>NUCLEOTIDE SEQUENCE [LARGE SCALE GENOMIC DNA]</scope>
    <source>
        <strain evidence="1 2">F1</strain>
    </source>
</reference>
<protein>
    <submittedName>
        <fullName evidence="1">Uncharacterized protein</fullName>
    </submittedName>
</protein>
<name>A0A6C2UA62_PONDE</name>
<evidence type="ECO:0000313" key="2">
    <source>
        <dbReference type="Proteomes" id="UP000366872"/>
    </source>
</evidence>
<proteinExistence type="predicted"/>
<organism evidence="1 2">
    <name type="scientific">Pontiella desulfatans</name>
    <dbReference type="NCBI Taxonomy" id="2750659"/>
    <lineage>
        <taxon>Bacteria</taxon>
        <taxon>Pseudomonadati</taxon>
        <taxon>Kiritimatiellota</taxon>
        <taxon>Kiritimatiellia</taxon>
        <taxon>Kiritimatiellales</taxon>
        <taxon>Pontiellaceae</taxon>
        <taxon>Pontiella</taxon>
    </lineage>
</organism>
<accession>A0A6C2UA62</accession>
<keyword evidence="2" id="KW-1185">Reference proteome</keyword>
<dbReference type="EMBL" id="CAAHFG010000004">
    <property type="protein sequence ID" value="VGO16743.1"/>
    <property type="molecule type" value="Genomic_DNA"/>
</dbReference>
<dbReference type="Proteomes" id="UP000366872">
    <property type="component" value="Unassembled WGS sequence"/>
</dbReference>
<gene>
    <name evidence="1" type="ORF">PDESU_05335</name>
</gene>